<feature type="signal peptide" evidence="1">
    <location>
        <begin position="1"/>
        <end position="19"/>
    </location>
</feature>
<dbReference type="KEGG" id="gsn:YC6258_05205"/>
<dbReference type="InterPro" id="IPR032370">
    <property type="entry name" value="FlgT_N"/>
</dbReference>
<accession>A0A0C5VD28</accession>
<dbReference type="Gene3D" id="2.40.10.410">
    <property type="entry name" value="FlgT, C-terminal domain"/>
    <property type="match status" value="1"/>
</dbReference>
<dbReference type="OrthoDB" id="8778507at2"/>
<organism evidence="5 6">
    <name type="scientific">Gynuella sunshinyii YC6258</name>
    <dbReference type="NCBI Taxonomy" id="1445510"/>
    <lineage>
        <taxon>Bacteria</taxon>
        <taxon>Pseudomonadati</taxon>
        <taxon>Pseudomonadota</taxon>
        <taxon>Gammaproteobacteria</taxon>
        <taxon>Oceanospirillales</taxon>
        <taxon>Saccharospirillaceae</taxon>
        <taxon>Gynuella</taxon>
    </lineage>
</organism>
<proteinExistence type="predicted"/>
<dbReference type="Pfam" id="PF16548">
    <property type="entry name" value="FlgT_N"/>
    <property type="match status" value="1"/>
</dbReference>
<dbReference type="InterPro" id="IPR032388">
    <property type="entry name" value="FlgT_C"/>
</dbReference>
<dbReference type="STRING" id="1445510.YC6258_05205"/>
<gene>
    <name evidence="5" type="ORF">YC6258_05205</name>
</gene>
<dbReference type="RefSeq" id="WP_044619026.1">
    <property type="nucleotide sequence ID" value="NZ_CP007142.1"/>
</dbReference>
<reference evidence="5 6" key="1">
    <citation type="submission" date="2014-01" db="EMBL/GenBank/DDBJ databases">
        <title>Full genme sequencing of cellulolytic bacterium Gynuella sunshinyii YC6258T gen. nov., sp. nov.</title>
        <authorList>
            <person name="Khan H."/>
            <person name="Chung E.J."/>
            <person name="Chung Y.R."/>
        </authorList>
    </citation>
    <scope>NUCLEOTIDE SEQUENCE [LARGE SCALE GENOMIC DNA]</scope>
    <source>
        <strain evidence="5 6">YC6258</strain>
    </source>
</reference>
<feature type="domain" description="Flagellar assembly protein T middle" evidence="3">
    <location>
        <begin position="130"/>
        <end position="292"/>
    </location>
</feature>
<protein>
    <submittedName>
        <fullName evidence="5">Uncharacterized protein</fullName>
    </submittedName>
</protein>
<feature type="domain" description="Flagellar assembly protein T N-terminal" evidence="4">
    <location>
        <begin position="35"/>
        <end position="118"/>
    </location>
</feature>
<dbReference type="EMBL" id="CP007142">
    <property type="protein sequence ID" value="AJQ97235.1"/>
    <property type="molecule type" value="Genomic_DNA"/>
</dbReference>
<dbReference type="HOGENOM" id="CLU_057852_2_0_6"/>
<dbReference type="InterPro" id="IPR038180">
    <property type="entry name" value="FlgT_N_sf"/>
</dbReference>
<evidence type="ECO:0000259" key="3">
    <source>
        <dbReference type="Pfam" id="PF16539"/>
    </source>
</evidence>
<keyword evidence="6" id="KW-1185">Reference proteome</keyword>
<dbReference type="Gene3D" id="3.30.1660.40">
    <property type="entry name" value="FlgT, N-terminal domain"/>
    <property type="match status" value="1"/>
</dbReference>
<evidence type="ECO:0000256" key="1">
    <source>
        <dbReference type="SAM" id="SignalP"/>
    </source>
</evidence>
<dbReference type="InterPro" id="IPR038165">
    <property type="entry name" value="FlgT_C_sf"/>
</dbReference>
<sequence length="413" mass="45609">MKPVILAIIFSLLGSLAAADDLNPDWRNDSAYGSMVEASGQAEIAFGDKDAARMRALRQAIENASMQVNAKVRSTQVLENGSLVVDHLRINSAAKVKSLKVVDEYSRSGTYYVTIRALVSEDQVCATHVANDFRKTVAVTGFPMQYPEQASMGQLGAVDRNFPSQLVNSLNGLPGIQALDASYMMLYPTVANAPTNWNTDNALTKAVETAKQLGVQFVVSGVVRDISMENPNAPDIKPWTGLMKTVGLGTQARMRHMVVDLYVHDGYSGAMVFQSRYEVKGRWDARRNAIVEFGSAAFWRTDFGSQVSKLIAETIVDLQDTIQCQPFMANISKADKYRIYVNQGASSGLRPGDMLAVYRTIDVFDRDQQRMVQLSDTRMVAKIKQVQPHFSIAELPVRVENLNLQPSDVVIAW</sequence>
<dbReference type="Pfam" id="PF16538">
    <property type="entry name" value="FlgT_C"/>
    <property type="match status" value="1"/>
</dbReference>
<dbReference type="Gene3D" id="3.40.50.10610">
    <property type="entry name" value="ABC-type transport auxiliary lipoprotein component"/>
    <property type="match status" value="1"/>
</dbReference>
<dbReference type="InterPro" id="IPR032386">
    <property type="entry name" value="FlgT_M"/>
</dbReference>
<keyword evidence="1" id="KW-0732">Signal</keyword>
<feature type="chain" id="PRO_5002194463" evidence="1">
    <location>
        <begin position="20"/>
        <end position="413"/>
    </location>
</feature>
<evidence type="ECO:0000313" key="6">
    <source>
        <dbReference type="Proteomes" id="UP000032266"/>
    </source>
</evidence>
<dbReference type="Proteomes" id="UP000032266">
    <property type="component" value="Chromosome"/>
</dbReference>
<evidence type="ECO:0000313" key="5">
    <source>
        <dbReference type="EMBL" id="AJQ97235.1"/>
    </source>
</evidence>
<evidence type="ECO:0000259" key="4">
    <source>
        <dbReference type="Pfam" id="PF16548"/>
    </source>
</evidence>
<name>A0A0C5VD28_9GAMM</name>
<dbReference type="Pfam" id="PF16539">
    <property type="entry name" value="FlgT_M"/>
    <property type="match status" value="1"/>
</dbReference>
<evidence type="ECO:0000259" key="2">
    <source>
        <dbReference type="Pfam" id="PF16538"/>
    </source>
</evidence>
<feature type="domain" description="Flagellar assembly protein T C-terminal" evidence="2">
    <location>
        <begin position="338"/>
        <end position="411"/>
    </location>
</feature>
<dbReference type="AlphaFoldDB" id="A0A0C5VD28"/>